<accession>A0A5C5XF69</accession>
<evidence type="ECO:0000256" key="1">
    <source>
        <dbReference type="ARBA" id="ARBA00004651"/>
    </source>
</evidence>
<feature type="transmembrane region" description="Helical" evidence="8">
    <location>
        <begin position="74"/>
        <end position="93"/>
    </location>
</feature>
<evidence type="ECO:0000256" key="6">
    <source>
        <dbReference type="ARBA" id="ARBA00022989"/>
    </source>
</evidence>
<keyword evidence="3" id="KW-0813">Transport</keyword>
<reference evidence="9 10" key="1">
    <citation type="submission" date="2019-02" db="EMBL/GenBank/DDBJ databases">
        <title>Deep-cultivation of Planctomycetes and their phenomic and genomic characterization uncovers novel biology.</title>
        <authorList>
            <person name="Wiegand S."/>
            <person name="Jogler M."/>
            <person name="Boedeker C."/>
            <person name="Pinto D."/>
            <person name="Vollmers J."/>
            <person name="Rivas-Marin E."/>
            <person name="Kohn T."/>
            <person name="Peeters S.H."/>
            <person name="Heuer A."/>
            <person name="Rast P."/>
            <person name="Oberbeckmann S."/>
            <person name="Bunk B."/>
            <person name="Jeske O."/>
            <person name="Meyerdierks A."/>
            <person name="Storesund J.E."/>
            <person name="Kallscheuer N."/>
            <person name="Luecker S."/>
            <person name="Lage O.M."/>
            <person name="Pohl T."/>
            <person name="Merkel B.J."/>
            <person name="Hornburger P."/>
            <person name="Mueller R.-W."/>
            <person name="Bruemmer F."/>
            <person name="Labrenz M."/>
            <person name="Spormann A.M."/>
            <person name="Op Den Camp H."/>
            <person name="Overmann J."/>
            <person name="Amann R."/>
            <person name="Jetten M.S.M."/>
            <person name="Mascher T."/>
            <person name="Medema M.H."/>
            <person name="Devos D.P."/>
            <person name="Kaster A.-K."/>
            <person name="Ovreas L."/>
            <person name="Rohde M."/>
            <person name="Galperin M.Y."/>
            <person name="Jogler C."/>
        </authorList>
    </citation>
    <scope>NUCLEOTIDE SEQUENCE [LARGE SCALE GENOMIC DNA]</scope>
    <source>
        <strain evidence="9 10">Pan54</strain>
    </source>
</reference>
<keyword evidence="10" id="KW-1185">Reference proteome</keyword>
<feature type="transmembrane region" description="Helical" evidence="8">
    <location>
        <begin position="170"/>
        <end position="190"/>
    </location>
</feature>
<comment type="subcellular location">
    <subcellularLocation>
        <location evidence="1 8">Cell membrane</location>
        <topology evidence="1 8">Multi-pass membrane protein</topology>
    </subcellularLocation>
</comment>
<dbReference type="GO" id="GO:0005886">
    <property type="term" value="C:plasma membrane"/>
    <property type="evidence" value="ECO:0007669"/>
    <property type="project" value="UniProtKB-SubCell"/>
</dbReference>
<protein>
    <recommendedName>
        <fullName evidence="8">Probable membrane transporter protein</fullName>
    </recommendedName>
</protein>
<dbReference type="Pfam" id="PF01925">
    <property type="entry name" value="TauE"/>
    <property type="match status" value="1"/>
</dbReference>
<feature type="transmembrane region" description="Helical" evidence="8">
    <location>
        <begin position="197"/>
        <end position="214"/>
    </location>
</feature>
<keyword evidence="4 8" id="KW-1003">Cell membrane</keyword>
<dbReference type="PANTHER" id="PTHR30269:SF37">
    <property type="entry name" value="MEMBRANE TRANSPORTER PROTEIN"/>
    <property type="match status" value="1"/>
</dbReference>
<gene>
    <name evidence="9" type="ORF">Pan54_23660</name>
</gene>
<name>A0A5C5XF69_9PLAN</name>
<dbReference type="RefSeq" id="WP_146503592.1">
    <property type="nucleotide sequence ID" value="NZ_SJPG01000001.1"/>
</dbReference>
<dbReference type="PANTHER" id="PTHR30269">
    <property type="entry name" value="TRANSMEMBRANE PROTEIN YFCA"/>
    <property type="match status" value="1"/>
</dbReference>
<organism evidence="9 10">
    <name type="scientific">Rubinisphaera italica</name>
    <dbReference type="NCBI Taxonomy" id="2527969"/>
    <lineage>
        <taxon>Bacteria</taxon>
        <taxon>Pseudomonadati</taxon>
        <taxon>Planctomycetota</taxon>
        <taxon>Planctomycetia</taxon>
        <taxon>Planctomycetales</taxon>
        <taxon>Planctomycetaceae</taxon>
        <taxon>Rubinisphaera</taxon>
    </lineage>
</organism>
<keyword evidence="6 8" id="KW-1133">Transmembrane helix</keyword>
<evidence type="ECO:0000256" key="7">
    <source>
        <dbReference type="ARBA" id="ARBA00023136"/>
    </source>
</evidence>
<feature type="transmembrane region" description="Helical" evidence="8">
    <location>
        <begin position="226"/>
        <end position="244"/>
    </location>
</feature>
<proteinExistence type="inferred from homology"/>
<evidence type="ECO:0000256" key="2">
    <source>
        <dbReference type="ARBA" id="ARBA00009142"/>
    </source>
</evidence>
<feature type="transmembrane region" description="Helical" evidence="8">
    <location>
        <begin position="129"/>
        <end position="150"/>
    </location>
</feature>
<sequence length="271" mass="28767">MELSVLEMTAIAVIILFSGVVQSAIGFGYALVAMALLPFFLGVKPANLIVSYSAFAPIALAAWAYRKEMVRESILLAVTSALLALPLGIAVLVYVDDDLLVRFTGLIILAMAIDGLVRKATVSTETTTSNLWTILAGAASGFLAGAVTIGGPPIAIYAARQPWSPRKTKAFLTTFLLVVTTIKLFGLMATDLVGREILFLSAFVIPFGFLGGQIGVRVGEKINPRLFRYLILSMLAVTSSLMIIRGAPDGEKSAPEKTTTTLQKTGIRGVA</sequence>
<evidence type="ECO:0000313" key="10">
    <source>
        <dbReference type="Proteomes" id="UP000316095"/>
    </source>
</evidence>
<evidence type="ECO:0000256" key="4">
    <source>
        <dbReference type="ARBA" id="ARBA00022475"/>
    </source>
</evidence>
<dbReference type="InterPro" id="IPR052017">
    <property type="entry name" value="TSUP"/>
</dbReference>
<evidence type="ECO:0000256" key="8">
    <source>
        <dbReference type="RuleBase" id="RU363041"/>
    </source>
</evidence>
<keyword evidence="5 8" id="KW-0812">Transmembrane</keyword>
<feature type="transmembrane region" description="Helical" evidence="8">
    <location>
        <begin position="12"/>
        <end position="40"/>
    </location>
</feature>
<dbReference type="Proteomes" id="UP000316095">
    <property type="component" value="Unassembled WGS sequence"/>
</dbReference>
<evidence type="ECO:0000256" key="5">
    <source>
        <dbReference type="ARBA" id="ARBA00022692"/>
    </source>
</evidence>
<feature type="transmembrane region" description="Helical" evidence="8">
    <location>
        <begin position="46"/>
        <end position="65"/>
    </location>
</feature>
<dbReference type="AlphaFoldDB" id="A0A5C5XF69"/>
<dbReference type="InterPro" id="IPR002781">
    <property type="entry name" value="TM_pro_TauE-like"/>
</dbReference>
<dbReference type="EMBL" id="SJPG01000001">
    <property type="protein sequence ID" value="TWT61630.1"/>
    <property type="molecule type" value="Genomic_DNA"/>
</dbReference>
<comment type="caution">
    <text evidence="9">The sequence shown here is derived from an EMBL/GenBank/DDBJ whole genome shotgun (WGS) entry which is preliminary data.</text>
</comment>
<dbReference type="OrthoDB" id="291833at2"/>
<evidence type="ECO:0000313" key="9">
    <source>
        <dbReference type="EMBL" id="TWT61630.1"/>
    </source>
</evidence>
<comment type="similarity">
    <text evidence="2 8">Belongs to the 4-toluene sulfonate uptake permease (TSUP) (TC 2.A.102) family.</text>
</comment>
<keyword evidence="7 8" id="KW-0472">Membrane</keyword>
<evidence type="ECO:0000256" key="3">
    <source>
        <dbReference type="ARBA" id="ARBA00022448"/>
    </source>
</evidence>